<evidence type="ECO:0000313" key="1">
    <source>
        <dbReference type="EMBL" id="KAF8563253.1"/>
    </source>
</evidence>
<reference evidence="1 2" key="1">
    <citation type="submission" date="2019-07" db="EMBL/GenBank/DDBJ databases">
        <title>Annotation for the trematode Paragonimus westermani.</title>
        <authorList>
            <person name="Choi Y.-J."/>
        </authorList>
    </citation>
    <scope>NUCLEOTIDE SEQUENCE [LARGE SCALE GENOMIC DNA]</scope>
    <source>
        <strain evidence="1">180907_Pwestermani</strain>
    </source>
</reference>
<proteinExistence type="predicted"/>
<evidence type="ECO:0008006" key="3">
    <source>
        <dbReference type="Google" id="ProtNLM"/>
    </source>
</evidence>
<protein>
    <recommendedName>
        <fullName evidence="3">EF-hand domain-containing protein</fullName>
    </recommendedName>
</protein>
<gene>
    <name evidence="1" type="ORF">P879_09369</name>
</gene>
<dbReference type="OrthoDB" id="418595at2759"/>
<evidence type="ECO:0000313" key="2">
    <source>
        <dbReference type="Proteomes" id="UP000699462"/>
    </source>
</evidence>
<dbReference type="EMBL" id="JTDF01013034">
    <property type="protein sequence ID" value="KAF8563253.1"/>
    <property type="molecule type" value="Genomic_DNA"/>
</dbReference>
<sequence length="294" mass="34288">MAEAAQEGFHTSSASQLDLENSRILNKLEALTHKDASAMRNRVKNYIKSWKDYQNFVSRVDVWYHKNEKKYLRYMSLYAREFLTETEFKLALHDLQTPFIDAEVDVLYQMLDPTGTGRVDYTQLYRALWMALAEKYISDDNFHSLDLEQHDKWLMLTFKVPSCEPFDMPTTFEHLVDLSYTGAMLRTIIQVRIQCLPTRAIVLFTDVARYAETIIHCNQPLFEFPFHGGPKCAPEEAVIYYEFSMGRIDCPLIANSCCLAEYENDESSTQSNRFYQKTASKLRSHDSNNHTYDP</sequence>
<name>A0A8T0D5Y3_9TREM</name>
<keyword evidence="2" id="KW-1185">Reference proteome</keyword>
<dbReference type="AlphaFoldDB" id="A0A8T0D5Y3"/>
<comment type="caution">
    <text evidence="1">The sequence shown here is derived from an EMBL/GenBank/DDBJ whole genome shotgun (WGS) entry which is preliminary data.</text>
</comment>
<dbReference type="Proteomes" id="UP000699462">
    <property type="component" value="Unassembled WGS sequence"/>
</dbReference>
<dbReference type="InterPro" id="IPR011992">
    <property type="entry name" value="EF-hand-dom_pair"/>
</dbReference>
<dbReference type="SUPFAM" id="SSF47473">
    <property type="entry name" value="EF-hand"/>
    <property type="match status" value="1"/>
</dbReference>
<organism evidence="1 2">
    <name type="scientific">Paragonimus westermani</name>
    <dbReference type="NCBI Taxonomy" id="34504"/>
    <lineage>
        <taxon>Eukaryota</taxon>
        <taxon>Metazoa</taxon>
        <taxon>Spiralia</taxon>
        <taxon>Lophotrochozoa</taxon>
        <taxon>Platyhelminthes</taxon>
        <taxon>Trematoda</taxon>
        <taxon>Digenea</taxon>
        <taxon>Plagiorchiida</taxon>
        <taxon>Troglotremata</taxon>
        <taxon>Troglotrematidae</taxon>
        <taxon>Paragonimus</taxon>
    </lineage>
</organism>
<accession>A0A8T0D5Y3</accession>